<evidence type="ECO:0000256" key="1">
    <source>
        <dbReference type="SAM" id="SignalP"/>
    </source>
</evidence>
<evidence type="ECO:0008006" key="4">
    <source>
        <dbReference type="Google" id="ProtNLM"/>
    </source>
</evidence>
<feature type="chain" id="PRO_5045050151" description="Lipoprotein" evidence="1">
    <location>
        <begin position="19"/>
        <end position="237"/>
    </location>
</feature>
<proteinExistence type="predicted"/>
<name>A0ABS2D177_9FLAO</name>
<dbReference type="InterPro" id="IPR046219">
    <property type="entry name" value="DUF6252"/>
</dbReference>
<feature type="signal peptide" evidence="1">
    <location>
        <begin position="1"/>
        <end position="18"/>
    </location>
</feature>
<dbReference type="EMBL" id="JACSOD020000509">
    <property type="protein sequence ID" value="MBM6500925.1"/>
    <property type="molecule type" value="Genomic_DNA"/>
</dbReference>
<accession>A0ABS2D177</accession>
<reference evidence="2 3" key="1">
    <citation type="submission" date="2021-02" db="EMBL/GenBank/DDBJ databases">
        <authorList>
            <person name="Jung H.S."/>
            <person name="Chun B.H."/>
            <person name="Jeon C.O."/>
        </authorList>
    </citation>
    <scope>NUCLEOTIDE SEQUENCE [LARGE SCALE GENOMIC DNA]</scope>
    <source>
        <strain evidence="2 3">LMG 25203</strain>
    </source>
</reference>
<evidence type="ECO:0000313" key="3">
    <source>
        <dbReference type="Proteomes" id="UP000759529"/>
    </source>
</evidence>
<dbReference type="Proteomes" id="UP000759529">
    <property type="component" value="Unassembled WGS sequence"/>
</dbReference>
<evidence type="ECO:0000313" key="2">
    <source>
        <dbReference type="EMBL" id="MBM6500925.1"/>
    </source>
</evidence>
<gene>
    <name evidence="2" type="ORF">H9X54_016665</name>
</gene>
<sequence>MKRILPLFLLLVSLVSCEEDVKFNTPGFQGQRNDVFWRAKDARAYISSSGDLTIDGLTQYEKVTLGTTSTNLGKYSLGTTNQSNFASYTLTVDGVSQEFATISVPGPVSAVTLASGGTGYTAQSNAETSGGTGSGLSVSTTVNTSGAITKITIVAPGNGYKAGDLITVVGGNLNGRFRVLNVRNSNGEIEITEYDATKMTVSGKFKFNAANVNSPQSGQVFNFQYGEFYKVPIFPQQ</sequence>
<keyword evidence="3" id="KW-1185">Reference proteome</keyword>
<comment type="caution">
    <text evidence="2">The sequence shown here is derived from an EMBL/GenBank/DDBJ whole genome shotgun (WGS) entry which is preliminary data.</text>
</comment>
<protein>
    <recommendedName>
        <fullName evidence="4">Lipoprotein</fullName>
    </recommendedName>
</protein>
<organism evidence="2 3">
    <name type="scientific">Flavobacterium macrobrachii</name>
    <dbReference type="NCBI Taxonomy" id="591204"/>
    <lineage>
        <taxon>Bacteria</taxon>
        <taxon>Pseudomonadati</taxon>
        <taxon>Bacteroidota</taxon>
        <taxon>Flavobacteriia</taxon>
        <taxon>Flavobacteriales</taxon>
        <taxon>Flavobacteriaceae</taxon>
        <taxon>Flavobacterium</taxon>
    </lineage>
</organism>
<keyword evidence="1" id="KW-0732">Signal</keyword>
<dbReference type="Pfam" id="PF19765">
    <property type="entry name" value="DUF6252"/>
    <property type="match status" value="1"/>
</dbReference>
<dbReference type="PROSITE" id="PS51257">
    <property type="entry name" value="PROKAR_LIPOPROTEIN"/>
    <property type="match status" value="1"/>
</dbReference>
<dbReference type="RefSeq" id="WP_187656007.1">
    <property type="nucleotide sequence ID" value="NZ_JACSOD020000509.1"/>
</dbReference>